<accession>A0A975B8V4</accession>
<dbReference type="EMBL" id="CP061799">
    <property type="protein sequence ID" value="QTA80977.1"/>
    <property type="molecule type" value="Genomic_DNA"/>
</dbReference>
<feature type="chain" id="PRO_5036741469" evidence="1">
    <location>
        <begin position="25"/>
        <end position="56"/>
    </location>
</feature>
<dbReference type="RefSeq" id="WP_207687064.1">
    <property type="nucleotide sequence ID" value="NZ_CP061799.1"/>
</dbReference>
<evidence type="ECO:0000256" key="1">
    <source>
        <dbReference type="SAM" id="SignalP"/>
    </source>
</evidence>
<keyword evidence="3" id="KW-1185">Reference proteome</keyword>
<gene>
    <name evidence="2" type="ORF">dnl_32950</name>
</gene>
<protein>
    <submittedName>
        <fullName evidence="2">Uncharacterized protein</fullName>
    </submittedName>
</protein>
<dbReference type="Proteomes" id="UP000663720">
    <property type="component" value="Chromosome"/>
</dbReference>
<proteinExistence type="predicted"/>
<dbReference type="AlphaFoldDB" id="A0A975B8V4"/>
<name>A0A975B8V4_9BACT</name>
<evidence type="ECO:0000313" key="2">
    <source>
        <dbReference type="EMBL" id="QTA80977.1"/>
    </source>
</evidence>
<feature type="signal peptide" evidence="1">
    <location>
        <begin position="1"/>
        <end position="24"/>
    </location>
</feature>
<evidence type="ECO:0000313" key="3">
    <source>
        <dbReference type="Proteomes" id="UP000663720"/>
    </source>
</evidence>
<sequence>MKNIFLKTICCFTFFLIHAVAVSASDVDVLACPEGCLTLQMDMYLSSEISKHGVLK</sequence>
<dbReference type="KEGG" id="dli:dnl_32950"/>
<organism evidence="2 3">
    <name type="scientific">Desulfonema limicola</name>
    <dbReference type="NCBI Taxonomy" id="45656"/>
    <lineage>
        <taxon>Bacteria</taxon>
        <taxon>Pseudomonadati</taxon>
        <taxon>Thermodesulfobacteriota</taxon>
        <taxon>Desulfobacteria</taxon>
        <taxon>Desulfobacterales</taxon>
        <taxon>Desulfococcaceae</taxon>
        <taxon>Desulfonema</taxon>
    </lineage>
</organism>
<keyword evidence="1" id="KW-0732">Signal</keyword>
<reference evidence="2" key="1">
    <citation type="journal article" date="2021" name="Microb. Physiol.">
        <title>Proteogenomic Insights into the Physiology of Marine, Sulfate-Reducing, Filamentous Desulfonema limicola and Desulfonema magnum.</title>
        <authorList>
            <person name="Schnaars V."/>
            <person name="Wohlbrand L."/>
            <person name="Scheve S."/>
            <person name="Hinrichs C."/>
            <person name="Reinhardt R."/>
            <person name="Rabus R."/>
        </authorList>
    </citation>
    <scope>NUCLEOTIDE SEQUENCE</scope>
    <source>
        <strain evidence="2">5ac10</strain>
    </source>
</reference>